<dbReference type="EMBL" id="CAMPGE010008939">
    <property type="protein sequence ID" value="CAI2367820.1"/>
    <property type="molecule type" value="Genomic_DNA"/>
</dbReference>
<gene>
    <name evidence="2" type="ORF">ECRASSUSDP1_LOCUS9108</name>
</gene>
<dbReference type="PANTHER" id="PTHR12705:SF0">
    <property type="entry name" value="ORIGIN RECOGNITION COMPLEX SUBUNIT 5"/>
    <property type="match status" value="1"/>
</dbReference>
<dbReference type="InterPro" id="IPR047088">
    <property type="entry name" value="ORC5_C"/>
</dbReference>
<evidence type="ECO:0000259" key="1">
    <source>
        <dbReference type="Pfam" id="PF14630"/>
    </source>
</evidence>
<protein>
    <recommendedName>
        <fullName evidence="1">Origin recognition complex subunit 5 C-terminal domain-containing protein</fullName>
    </recommendedName>
</protein>
<proteinExistence type="predicted"/>
<comment type="caution">
    <text evidence="2">The sequence shown here is derived from an EMBL/GenBank/DDBJ whole genome shotgun (WGS) entry which is preliminary data.</text>
</comment>
<organism evidence="2 3">
    <name type="scientific">Euplotes crassus</name>
    <dbReference type="NCBI Taxonomy" id="5936"/>
    <lineage>
        <taxon>Eukaryota</taxon>
        <taxon>Sar</taxon>
        <taxon>Alveolata</taxon>
        <taxon>Ciliophora</taxon>
        <taxon>Intramacronucleata</taxon>
        <taxon>Spirotrichea</taxon>
        <taxon>Hypotrichia</taxon>
        <taxon>Euplotida</taxon>
        <taxon>Euplotidae</taxon>
        <taxon>Moneuplotes</taxon>
    </lineage>
</organism>
<dbReference type="Pfam" id="PF14630">
    <property type="entry name" value="ORC5_C"/>
    <property type="match status" value="1"/>
</dbReference>
<dbReference type="PRINTS" id="PR00364">
    <property type="entry name" value="DISEASERSIST"/>
</dbReference>
<reference evidence="2" key="1">
    <citation type="submission" date="2023-07" db="EMBL/GenBank/DDBJ databases">
        <authorList>
            <consortium name="AG Swart"/>
            <person name="Singh M."/>
            <person name="Singh A."/>
            <person name="Seah K."/>
            <person name="Emmerich C."/>
        </authorList>
    </citation>
    <scope>NUCLEOTIDE SEQUENCE</scope>
    <source>
        <strain evidence="2">DP1</strain>
    </source>
</reference>
<dbReference type="Gene3D" id="3.40.50.300">
    <property type="entry name" value="P-loop containing nucleotide triphosphate hydrolases"/>
    <property type="match status" value="1"/>
</dbReference>
<dbReference type="PANTHER" id="PTHR12705">
    <property type="entry name" value="ORIGIN RECOGNITION COMPLEX SUBUNIT 5"/>
    <property type="match status" value="1"/>
</dbReference>
<dbReference type="Proteomes" id="UP001295684">
    <property type="component" value="Unassembled WGS sequence"/>
</dbReference>
<accession>A0AAD1UIZ5</accession>
<name>A0AAD1UIZ5_EUPCR</name>
<dbReference type="InterPro" id="IPR020796">
    <property type="entry name" value="ORC5"/>
</dbReference>
<sequence length="483" mass="57307">MWKKFPPTDWRSIDPLAFNYFSTLLQSRVNIFLYGMNGIGKTKFAKKCLDVNNIQYCYVDCFEYYNEKLICYTISSQLGLMDKYIKDSKTFVALKDNLLTWKEDEIKIKSISSKYKKRPIYIVLDNVERIISIERVKKNLEKIFIVADMVCPLLSILIIHDTYIEEIDAFNKSLFNEYNFTPFVLNPMDQESMRAVLKEKYFSGENNDGEKDKFDPFFKYLYSQLSKQTVNLKKWLFMTKLMFESYCDFQHKRNGMNLSRFTRILKHVCTHFYSNVIDIKSIEEEIEREKEEENQRKAEDIQKVDAHLDQESKPIFRPHKVTFFEEMRQGNKTSYTFVEAMILLSGLLAAHNKESNDEANFGLIRPTKKKTNRKVKQTTDIGKITYLELGKTKKFSMERMLTIFQYFLSYFCDTSEEAKMYHHSINVYSKINTFVSENLFKRSQGRNEDPSAISLKINYDKHFVEEVLKQFPEIKLSEHLEGR</sequence>
<dbReference type="GO" id="GO:0003688">
    <property type="term" value="F:DNA replication origin binding"/>
    <property type="evidence" value="ECO:0007669"/>
    <property type="project" value="TreeGrafter"/>
</dbReference>
<dbReference type="InterPro" id="IPR027417">
    <property type="entry name" value="P-loop_NTPase"/>
</dbReference>
<dbReference type="AlphaFoldDB" id="A0AAD1UIZ5"/>
<evidence type="ECO:0000313" key="2">
    <source>
        <dbReference type="EMBL" id="CAI2367820.1"/>
    </source>
</evidence>
<dbReference type="SUPFAM" id="SSF52540">
    <property type="entry name" value="P-loop containing nucleoside triphosphate hydrolases"/>
    <property type="match status" value="1"/>
</dbReference>
<dbReference type="GO" id="GO:0005664">
    <property type="term" value="C:nuclear origin of replication recognition complex"/>
    <property type="evidence" value="ECO:0007669"/>
    <property type="project" value="TreeGrafter"/>
</dbReference>
<evidence type="ECO:0000313" key="3">
    <source>
        <dbReference type="Proteomes" id="UP001295684"/>
    </source>
</evidence>
<feature type="domain" description="Origin recognition complex subunit 5 C-terminal" evidence="1">
    <location>
        <begin position="339"/>
        <end position="470"/>
    </location>
</feature>
<dbReference type="GO" id="GO:0006270">
    <property type="term" value="P:DNA replication initiation"/>
    <property type="evidence" value="ECO:0007669"/>
    <property type="project" value="TreeGrafter"/>
</dbReference>
<keyword evidence="3" id="KW-1185">Reference proteome</keyword>